<dbReference type="GO" id="GO:0008080">
    <property type="term" value="F:N-acetyltransferase activity"/>
    <property type="evidence" value="ECO:0007669"/>
    <property type="project" value="TreeGrafter"/>
</dbReference>
<name>A0A9N9RYQ2_9DIPT</name>
<dbReference type="OrthoDB" id="8113373at2759"/>
<evidence type="ECO:0008006" key="3">
    <source>
        <dbReference type="Google" id="ProtNLM"/>
    </source>
</evidence>
<dbReference type="EMBL" id="OU895879">
    <property type="protein sequence ID" value="CAG9807797.1"/>
    <property type="molecule type" value="Genomic_DNA"/>
</dbReference>
<gene>
    <name evidence="1" type="ORF">CHIRRI_LOCUS10643</name>
</gene>
<dbReference type="Proteomes" id="UP001153620">
    <property type="component" value="Chromosome 3"/>
</dbReference>
<dbReference type="AlphaFoldDB" id="A0A9N9RYQ2"/>
<reference evidence="1" key="1">
    <citation type="submission" date="2022-01" db="EMBL/GenBank/DDBJ databases">
        <authorList>
            <person name="King R."/>
        </authorList>
    </citation>
    <scope>NUCLEOTIDE SEQUENCE</scope>
</reference>
<proteinExistence type="predicted"/>
<sequence length="244" mass="28358">MKYDWKRPFDDAKHYPLIYSVFESSDAPNEVISNNIFRIEDLSIERFPEAIDLLKTQFLIENAMMSSKNVLGDKISTAEIVEYWRSILDQKISNACHKDGSNEIIGLILLNVTTESEYDFKPNGEAWSEIRRVSRFIKDIFYNPFENYGVEKIITSGGYYVNQNYQHCGIESELVKAISDVGKLFDIRVSSEIFSSTIWQEAASKNEYDEKFSISFKKLPKLMAEGYFPGIQEENLKLYCKKFY</sequence>
<protein>
    <recommendedName>
        <fullName evidence="3">N-acetyltransferase domain-containing protein</fullName>
    </recommendedName>
</protein>
<dbReference type="Gene3D" id="3.40.630.30">
    <property type="match status" value="1"/>
</dbReference>
<evidence type="ECO:0000313" key="1">
    <source>
        <dbReference type="EMBL" id="CAG9807797.1"/>
    </source>
</evidence>
<organism evidence="1 2">
    <name type="scientific">Chironomus riparius</name>
    <dbReference type="NCBI Taxonomy" id="315576"/>
    <lineage>
        <taxon>Eukaryota</taxon>
        <taxon>Metazoa</taxon>
        <taxon>Ecdysozoa</taxon>
        <taxon>Arthropoda</taxon>
        <taxon>Hexapoda</taxon>
        <taxon>Insecta</taxon>
        <taxon>Pterygota</taxon>
        <taxon>Neoptera</taxon>
        <taxon>Endopterygota</taxon>
        <taxon>Diptera</taxon>
        <taxon>Nematocera</taxon>
        <taxon>Chironomoidea</taxon>
        <taxon>Chironomidae</taxon>
        <taxon>Chironominae</taxon>
        <taxon>Chironomus</taxon>
    </lineage>
</organism>
<keyword evidence="2" id="KW-1185">Reference proteome</keyword>
<dbReference type="PANTHER" id="PTHR20905">
    <property type="entry name" value="N-ACETYLTRANSFERASE-RELATED"/>
    <property type="match status" value="1"/>
</dbReference>
<evidence type="ECO:0000313" key="2">
    <source>
        <dbReference type="Proteomes" id="UP001153620"/>
    </source>
</evidence>
<accession>A0A9N9RYQ2</accession>
<dbReference type="PANTHER" id="PTHR20905:SF32">
    <property type="entry name" value="ARYLALKYLAMINE N-ACETYLTRANSFERASE-LIKE 7, ISOFORM A"/>
    <property type="match status" value="1"/>
</dbReference>
<reference evidence="1" key="2">
    <citation type="submission" date="2022-10" db="EMBL/GenBank/DDBJ databases">
        <authorList>
            <consortium name="ENA_rothamsted_submissions"/>
            <consortium name="culmorum"/>
            <person name="King R."/>
        </authorList>
    </citation>
    <scope>NUCLEOTIDE SEQUENCE</scope>
</reference>